<dbReference type="EMBL" id="JBEPTF010000002">
    <property type="protein sequence ID" value="MET4683768.1"/>
    <property type="molecule type" value="Genomic_DNA"/>
</dbReference>
<evidence type="ECO:0000313" key="2">
    <source>
        <dbReference type="EMBL" id="MET4683768.1"/>
    </source>
</evidence>
<feature type="transmembrane region" description="Helical" evidence="1">
    <location>
        <begin position="128"/>
        <end position="148"/>
    </location>
</feature>
<keyword evidence="1" id="KW-0472">Membrane</keyword>
<proteinExistence type="predicted"/>
<accession>A0ABV2RB28</accession>
<name>A0ABV2RB28_9CAUL</name>
<feature type="transmembrane region" description="Helical" evidence="1">
    <location>
        <begin position="33"/>
        <end position="52"/>
    </location>
</feature>
<dbReference type="RefSeq" id="WP_354088723.1">
    <property type="nucleotide sequence ID" value="NZ_JBEPTF010000002.1"/>
</dbReference>
<reference evidence="2 3" key="1">
    <citation type="submission" date="2024-06" db="EMBL/GenBank/DDBJ databases">
        <title>Sorghum-associated microbial communities from plants grown in Nebraska, USA.</title>
        <authorList>
            <person name="Schachtman D."/>
        </authorList>
    </citation>
    <scope>NUCLEOTIDE SEQUENCE [LARGE SCALE GENOMIC DNA]</scope>
    <source>
        <strain evidence="2 3">2814</strain>
    </source>
</reference>
<dbReference type="Pfam" id="PF07301">
    <property type="entry name" value="DUF1453"/>
    <property type="match status" value="1"/>
</dbReference>
<dbReference type="Proteomes" id="UP001549313">
    <property type="component" value="Unassembled WGS sequence"/>
</dbReference>
<feature type="transmembrane region" description="Helical" evidence="1">
    <location>
        <begin position="6"/>
        <end position="21"/>
    </location>
</feature>
<feature type="transmembrane region" description="Helical" evidence="1">
    <location>
        <begin position="58"/>
        <end position="79"/>
    </location>
</feature>
<organism evidence="2 3">
    <name type="scientific">Brevundimonas faecalis</name>
    <dbReference type="NCBI Taxonomy" id="947378"/>
    <lineage>
        <taxon>Bacteria</taxon>
        <taxon>Pseudomonadati</taxon>
        <taxon>Pseudomonadota</taxon>
        <taxon>Alphaproteobacteria</taxon>
        <taxon>Caulobacterales</taxon>
        <taxon>Caulobacteraceae</taxon>
        <taxon>Brevundimonas</taxon>
    </lineage>
</organism>
<keyword evidence="3" id="KW-1185">Reference proteome</keyword>
<evidence type="ECO:0000256" key="1">
    <source>
        <dbReference type="SAM" id="Phobius"/>
    </source>
</evidence>
<keyword evidence="1" id="KW-1133">Transmembrane helix</keyword>
<protein>
    <submittedName>
        <fullName evidence="2">Disulfide bond formation protein DsbB</fullName>
    </submittedName>
</protein>
<evidence type="ECO:0000313" key="3">
    <source>
        <dbReference type="Proteomes" id="UP001549313"/>
    </source>
</evidence>
<dbReference type="InterPro" id="IPR058247">
    <property type="entry name" value="DUF1453"/>
</dbReference>
<sequence>MSPQTMGPLIGIGVALAIILLRNRRKRTLRPHLLWVMPLIVTLAISMGLWAVNAHPHFGPWAILSFIAALALGAFAGWWRGKTITIEKEPDGSLKAQASPLGLILVVGLFAARAGLREVMEANAAAWHLDAVVVTDAFMLFALGLIIAQRVEMYVRARRVLAGGTDSHVEVAA</sequence>
<comment type="caution">
    <text evidence="2">The sequence shown here is derived from an EMBL/GenBank/DDBJ whole genome shotgun (WGS) entry which is preliminary data.</text>
</comment>
<feature type="transmembrane region" description="Helical" evidence="1">
    <location>
        <begin position="100"/>
        <end position="116"/>
    </location>
</feature>
<keyword evidence="1" id="KW-0812">Transmembrane</keyword>
<gene>
    <name evidence="2" type="ORF">ABIE19_001698</name>
</gene>